<feature type="non-terminal residue" evidence="1">
    <location>
        <position position="83"/>
    </location>
</feature>
<organism evidence="1 2">
    <name type="scientific">Reticulomyxa filosa</name>
    <dbReference type="NCBI Taxonomy" id="46433"/>
    <lineage>
        <taxon>Eukaryota</taxon>
        <taxon>Sar</taxon>
        <taxon>Rhizaria</taxon>
        <taxon>Retaria</taxon>
        <taxon>Foraminifera</taxon>
        <taxon>Monothalamids</taxon>
        <taxon>Reticulomyxidae</taxon>
        <taxon>Reticulomyxa</taxon>
    </lineage>
</organism>
<dbReference type="Proteomes" id="UP000023152">
    <property type="component" value="Unassembled WGS sequence"/>
</dbReference>
<name>X6L8J0_RETFI</name>
<comment type="caution">
    <text evidence="1">The sequence shown here is derived from an EMBL/GenBank/DDBJ whole genome shotgun (WGS) entry which is preliminary data.</text>
</comment>
<accession>X6L8J0</accession>
<dbReference type="OrthoDB" id="6351118at2759"/>
<keyword evidence="2" id="KW-1185">Reference proteome</keyword>
<dbReference type="AlphaFoldDB" id="X6L8J0"/>
<evidence type="ECO:0000313" key="2">
    <source>
        <dbReference type="Proteomes" id="UP000023152"/>
    </source>
</evidence>
<protein>
    <submittedName>
        <fullName evidence="1">Uncharacterized protein</fullName>
    </submittedName>
</protein>
<gene>
    <name evidence="1" type="ORF">RFI_39696</name>
</gene>
<feature type="non-terminal residue" evidence="1">
    <location>
        <position position="1"/>
    </location>
</feature>
<sequence length="83" mass="9361">PPKDVDEKHYEMIEDYIRLKVAISKPLELNDGFIGVSDIHQSNITKEEVIDAIRNLSPYKAQGPDNIHNQMLKNGGNAMIESL</sequence>
<evidence type="ECO:0000313" key="1">
    <source>
        <dbReference type="EMBL" id="ETN97830.1"/>
    </source>
</evidence>
<dbReference type="EMBL" id="ASPP01048490">
    <property type="protein sequence ID" value="ETN97830.1"/>
    <property type="molecule type" value="Genomic_DNA"/>
</dbReference>
<reference evidence="1 2" key="1">
    <citation type="journal article" date="2013" name="Curr. Biol.">
        <title>The Genome of the Foraminiferan Reticulomyxa filosa.</title>
        <authorList>
            <person name="Glockner G."/>
            <person name="Hulsmann N."/>
            <person name="Schleicher M."/>
            <person name="Noegel A.A."/>
            <person name="Eichinger L."/>
            <person name="Gallinger C."/>
            <person name="Pawlowski J."/>
            <person name="Sierra R."/>
            <person name="Euteneuer U."/>
            <person name="Pillet L."/>
            <person name="Moustafa A."/>
            <person name="Platzer M."/>
            <person name="Groth M."/>
            <person name="Szafranski K."/>
            <person name="Schliwa M."/>
        </authorList>
    </citation>
    <scope>NUCLEOTIDE SEQUENCE [LARGE SCALE GENOMIC DNA]</scope>
</reference>
<proteinExistence type="predicted"/>